<evidence type="ECO:0000313" key="3">
    <source>
        <dbReference type="Proteomes" id="UP001595833"/>
    </source>
</evidence>
<keyword evidence="3" id="KW-1185">Reference proteome</keyword>
<organism evidence="2 3">
    <name type="scientific">Saccharothrix xinjiangensis</name>
    <dbReference type="NCBI Taxonomy" id="204798"/>
    <lineage>
        <taxon>Bacteria</taxon>
        <taxon>Bacillati</taxon>
        <taxon>Actinomycetota</taxon>
        <taxon>Actinomycetes</taxon>
        <taxon>Pseudonocardiales</taxon>
        <taxon>Pseudonocardiaceae</taxon>
        <taxon>Saccharothrix</taxon>
    </lineage>
</organism>
<sequence>MPAEQDRPTSADPRPLTGEPLSLDLLNTRWVVDGPHDLLDGLDGLTTWLRGAGLADRCPADEATLAAVLRAREALAAAVTPPADATALNDVLDRGRVHLALVDGAPVERVEVDEPAWLPAWLAARDYLDLLRRAPDRVRPCANPACVLHFFDVSKNGSRRWCSMAGCGNRSKAGRHYARVRENRAG</sequence>
<dbReference type="EMBL" id="JBHSJB010000053">
    <property type="protein sequence ID" value="MFC5060289.1"/>
    <property type="molecule type" value="Genomic_DNA"/>
</dbReference>
<dbReference type="SUPFAM" id="SSF160904">
    <property type="entry name" value="Jann2411-like"/>
    <property type="match status" value="1"/>
</dbReference>
<evidence type="ECO:0000313" key="2">
    <source>
        <dbReference type="EMBL" id="MFC5060289.1"/>
    </source>
</evidence>
<name>A0ABV9YD54_9PSEU</name>
<reference evidence="3" key="1">
    <citation type="journal article" date="2019" name="Int. J. Syst. Evol. Microbiol.">
        <title>The Global Catalogue of Microorganisms (GCM) 10K type strain sequencing project: providing services to taxonomists for standard genome sequencing and annotation.</title>
        <authorList>
            <consortium name="The Broad Institute Genomics Platform"/>
            <consortium name="The Broad Institute Genome Sequencing Center for Infectious Disease"/>
            <person name="Wu L."/>
            <person name="Ma J."/>
        </authorList>
    </citation>
    <scope>NUCLEOTIDE SEQUENCE [LARGE SCALE GENOMIC DNA]</scope>
    <source>
        <strain evidence="3">KCTC 12848</strain>
    </source>
</reference>
<dbReference type="Proteomes" id="UP001595833">
    <property type="component" value="Unassembled WGS sequence"/>
</dbReference>
<dbReference type="InterPro" id="IPR021005">
    <property type="entry name" value="Znf_CGNR"/>
</dbReference>
<protein>
    <submittedName>
        <fullName evidence="2">CGNR zinc finger domain-containing protein</fullName>
    </submittedName>
</protein>
<gene>
    <name evidence="2" type="ORF">ACFPFM_41820</name>
</gene>
<dbReference type="Gene3D" id="1.10.3300.10">
    <property type="entry name" value="Jann2411-like domain"/>
    <property type="match status" value="1"/>
</dbReference>
<dbReference type="RefSeq" id="WP_344042038.1">
    <property type="nucleotide sequence ID" value="NZ_BAAAKE010000031.1"/>
</dbReference>
<evidence type="ECO:0000259" key="1">
    <source>
        <dbReference type="Pfam" id="PF11706"/>
    </source>
</evidence>
<dbReference type="PANTHER" id="PTHR35525:SF3">
    <property type="entry name" value="BLL6575 PROTEIN"/>
    <property type="match status" value="1"/>
</dbReference>
<dbReference type="InterPro" id="IPR023286">
    <property type="entry name" value="ABATE_dom_sf"/>
</dbReference>
<proteinExistence type="predicted"/>
<feature type="domain" description="Zinc finger CGNR" evidence="1">
    <location>
        <begin position="137"/>
        <end position="179"/>
    </location>
</feature>
<dbReference type="PANTHER" id="PTHR35525">
    <property type="entry name" value="BLL6575 PROTEIN"/>
    <property type="match status" value="1"/>
</dbReference>
<accession>A0ABV9YD54</accession>
<dbReference type="Pfam" id="PF07336">
    <property type="entry name" value="ABATE"/>
    <property type="match status" value="1"/>
</dbReference>
<dbReference type="InterPro" id="IPR010852">
    <property type="entry name" value="ABATE"/>
</dbReference>
<comment type="caution">
    <text evidence="2">The sequence shown here is derived from an EMBL/GenBank/DDBJ whole genome shotgun (WGS) entry which is preliminary data.</text>
</comment>
<dbReference type="Pfam" id="PF11706">
    <property type="entry name" value="zf-CGNR"/>
    <property type="match status" value="1"/>
</dbReference>